<dbReference type="RefSeq" id="WP_100294255.1">
    <property type="nucleotide sequence ID" value="NZ_PGGC01000096.1"/>
</dbReference>
<keyword evidence="11" id="KW-1185">Reference proteome</keyword>
<evidence type="ECO:0000313" key="11">
    <source>
        <dbReference type="Proteomes" id="UP000235861"/>
    </source>
</evidence>
<dbReference type="Pfam" id="PF00460">
    <property type="entry name" value="Flg_bb_rod"/>
    <property type="match status" value="1"/>
</dbReference>
<proteinExistence type="inferred from homology"/>
<evidence type="ECO:0000259" key="9">
    <source>
        <dbReference type="Pfam" id="PF22692"/>
    </source>
</evidence>
<dbReference type="PROSITE" id="PS00588">
    <property type="entry name" value="FLAGELLA_BB_ROD"/>
    <property type="match status" value="1"/>
</dbReference>
<feature type="domain" description="Flagellar hook protein FlgE D2" evidence="8">
    <location>
        <begin position="178"/>
        <end position="330"/>
    </location>
</feature>
<dbReference type="InterPro" id="IPR010930">
    <property type="entry name" value="Flg_bb/hook_C_dom"/>
</dbReference>
<evidence type="ECO:0000259" key="6">
    <source>
        <dbReference type="Pfam" id="PF00460"/>
    </source>
</evidence>
<evidence type="ECO:0000313" key="10">
    <source>
        <dbReference type="EMBL" id="PJG58675.1"/>
    </source>
</evidence>
<evidence type="ECO:0000256" key="3">
    <source>
        <dbReference type="ARBA" id="ARBA00019015"/>
    </source>
</evidence>
<dbReference type="InterPro" id="IPR019776">
    <property type="entry name" value="Flagellar_basal_body_rod_CS"/>
</dbReference>
<keyword evidence="4 5" id="KW-0975">Bacterial flagellum</keyword>
<dbReference type="PANTHER" id="PTHR30435">
    <property type="entry name" value="FLAGELLAR PROTEIN"/>
    <property type="match status" value="1"/>
</dbReference>
<dbReference type="NCBIfam" id="NF004240">
    <property type="entry name" value="PRK05682.1-4"/>
    <property type="match status" value="1"/>
</dbReference>
<accession>A0A2H9U3S5</accession>
<reference evidence="10 11" key="1">
    <citation type="submission" date="2017-11" db="EMBL/GenBank/DDBJ databases">
        <title>Draft genome sequence of environmental isolate Aeromonas cavernicola sp. nov. MDC 2508.</title>
        <authorList>
            <person name="Colston S.M."/>
            <person name="Navarro A."/>
            <person name="Martinez-Murcia A.J."/>
            <person name="Graf J."/>
        </authorList>
    </citation>
    <scope>NUCLEOTIDE SEQUENCE [LARGE SCALE GENOMIC DNA]</scope>
    <source>
        <strain evidence="10 11">MDC 2508</strain>
    </source>
</reference>
<dbReference type="SUPFAM" id="SSF117143">
    <property type="entry name" value="Flagellar hook protein flgE"/>
    <property type="match status" value="1"/>
</dbReference>
<evidence type="ECO:0000256" key="4">
    <source>
        <dbReference type="ARBA" id="ARBA00023143"/>
    </source>
</evidence>
<evidence type="ECO:0000256" key="2">
    <source>
        <dbReference type="ARBA" id="ARBA00009677"/>
    </source>
</evidence>
<evidence type="ECO:0000256" key="5">
    <source>
        <dbReference type="RuleBase" id="RU362116"/>
    </source>
</evidence>
<dbReference type="InterPro" id="IPR037925">
    <property type="entry name" value="FlgE/F/G-like"/>
</dbReference>
<organism evidence="10 11">
    <name type="scientific">Aeromonas cavernicola</name>
    <dbReference type="NCBI Taxonomy" id="1006623"/>
    <lineage>
        <taxon>Bacteria</taxon>
        <taxon>Pseudomonadati</taxon>
        <taxon>Pseudomonadota</taxon>
        <taxon>Gammaproteobacteria</taxon>
        <taxon>Aeromonadales</taxon>
        <taxon>Aeromonadaceae</taxon>
        <taxon>Aeromonas</taxon>
    </lineage>
</organism>
<dbReference type="InterPro" id="IPR011491">
    <property type="entry name" value="FlgE_D2"/>
</dbReference>
<feature type="domain" description="Flagellar basal body rod protein N-terminal" evidence="6">
    <location>
        <begin position="3"/>
        <end position="33"/>
    </location>
</feature>
<dbReference type="Proteomes" id="UP000235861">
    <property type="component" value="Unassembled WGS sequence"/>
</dbReference>
<comment type="similarity">
    <text evidence="2 5">Belongs to the flagella basal body rod proteins family.</text>
</comment>
<dbReference type="Pfam" id="PF07559">
    <property type="entry name" value="FlgE_D2"/>
    <property type="match status" value="1"/>
</dbReference>
<dbReference type="AlphaFoldDB" id="A0A2H9U3S5"/>
<dbReference type="GO" id="GO:0009425">
    <property type="term" value="C:bacterial-type flagellum basal body"/>
    <property type="evidence" value="ECO:0007669"/>
    <property type="project" value="UniProtKB-SubCell"/>
</dbReference>
<comment type="caution">
    <text evidence="10">The sequence shown here is derived from an EMBL/GenBank/DDBJ whole genome shotgun (WGS) entry which is preliminary data.</text>
</comment>
<dbReference type="InterPro" id="IPR053967">
    <property type="entry name" value="LlgE_F_G-like_D1"/>
</dbReference>
<sequence length="450" mass="47564">MSFNNALSGVNAAQKDLNVTANNIANVNTTGFKESRAEFADVYANSIFVNAKTQVGNGVATGAVAQQFHQGALQFTNNSLDLAIQGNGMFVTSDGLTNLDRTFTRAGAFKLNENSYVVNNQGHFLQGYEINADGTPKAVSISATKPIQVPDRAGQPEKTGLIEASFNLPSTSSPLPAGDTLPSNFDPKDSKTYSASTSVVVYDSLGEPHTITKYFIKEADPADPALPANPTAWRMYMYQGDKPIDIVGGLTPTMQFGLDPAPAGARITFGADGKMITPTLPNPIETEPLGTPGAGIITNGADPAQALEIRLGTVTQYASPFEVNRLTQDGSTVGRLTKVEITPDGVISATYSNATTVKVAMVAMAKFANSQGLTQVGDTSWRQSLLSGDALPGTPNTGTFGTIKSSALEQSNVDLTNELVDLITAQRNFQANSRSLEVNSSLQQTILQIR</sequence>
<evidence type="ECO:0000259" key="8">
    <source>
        <dbReference type="Pfam" id="PF07559"/>
    </source>
</evidence>
<dbReference type="Gene3D" id="2.60.98.20">
    <property type="entry name" value="Flagellar hook protein FlgE"/>
    <property type="match status" value="1"/>
</dbReference>
<comment type="subcellular location">
    <subcellularLocation>
        <location evidence="1 5">Bacterial flagellum basal body</location>
    </subcellularLocation>
</comment>
<gene>
    <name evidence="10" type="ORF">CUC53_11270</name>
</gene>
<keyword evidence="10" id="KW-0282">Flagellum</keyword>
<keyword evidence="10" id="KW-0966">Cell projection</keyword>
<feature type="domain" description="Flagellar hook protein FlgE/F/G-like D1" evidence="9">
    <location>
        <begin position="83"/>
        <end position="143"/>
    </location>
</feature>
<keyword evidence="10" id="KW-0969">Cilium</keyword>
<dbReference type="InterPro" id="IPR037058">
    <property type="entry name" value="Falgellar_hook_FlgE_sf"/>
</dbReference>
<protein>
    <recommendedName>
        <fullName evidence="3 5">Flagellar hook protein FlgE</fullName>
    </recommendedName>
</protein>
<dbReference type="Pfam" id="PF22692">
    <property type="entry name" value="LlgE_F_G_D1"/>
    <property type="match status" value="1"/>
</dbReference>
<dbReference type="Pfam" id="PF06429">
    <property type="entry name" value="Flg_bbr_C"/>
    <property type="match status" value="1"/>
</dbReference>
<dbReference type="GO" id="GO:0005829">
    <property type="term" value="C:cytosol"/>
    <property type="evidence" value="ECO:0007669"/>
    <property type="project" value="TreeGrafter"/>
</dbReference>
<dbReference type="EMBL" id="PGGC01000096">
    <property type="protein sequence ID" value="PJG58675.1"/>
    <property type="molecule type" value="Genomic_DNA"/>
</dbReference>
<dbReference type="OrthoDB" id="8578401at2"/>
<evidence type="ECO:0000259" key="7">
    <source>
        <dbReference type="Pfam" id="PF06429"/>
    </source>
</evidence>
<dbReference type="InterPro" id="IPR001444">
    <property type="entry name" value="Flag_bb_rod_N"/>
</dbReference>
<evidence type="ECO:0000256" key="1">
    <source>
        <dbReference type="ARBA" id="ARBA00004117"/>
    </source>
</evidence>
<dbReference type="NCBIfam" id="NF004238">
    <property type="entry name" value="PRK05682.1-1"/>
    <property type="match status" value="1"/>
</dbReference>
<dbReference type="NCBIfam" id="TIGR03506">
    <property type="entry name" value="FlgEFG_subfam"/>
    <property type="match status" value="1"/>
</dbReference>
<dbReference type="PANTHER" id="PTHR30435:SF1">
    <property type="entry name" value="FLAGELLAR HOOK PROTEIN FLGE"/>
    <property type="match status" value="1"/>
</dbReference>
<dbReference type="GO" id="GO:0009424">
    <property type="term" value="C:bacterial-type flagellum hook"/>
    <property type="evidence" value="ECO:0007669"/>
    <property type="project" value="TreeGrafter"/>
</dbReference>
<feature type="domain" description="Flagellar basal-body/hook protein C-terminal" evidence="7">
    <location>
        <begin position="405"/>
        <end position="449"/>
    </location>
</feature>
<dbReference type="InterPro" id="IPR020013">
    <property type="entry name" value="Flagellar_FlgE/F/G"/>
</dbReference>
<name>A0A2H9U3S5_9GAMM</name>
<comment type="function">
    <text evidence="5">A flexible structure which links the flagellar filament to the drive apparatus in the basal body.</text>
</comment>
<dbReference type="GO" id="GO:0071978">
    <property type="term" value="P:bacterial-type flagellum-dependent swarming motility"/>
    <property type="evidence" value="ECO:0007669"/>
    <property type="project" value="TreeGrafter"/>
</dbReference>